<sequence length="258" mass="30035">MTAALDRSELLSHTTSVRKLDQPAQDRLVDLVGLAIVRYHDGWGEFYDEESSRLSRALEHLDRALAAVLVKAWSFRDQEFAPFTDEAGAYAWLQGEGPNSDDPEPYGHFDRENNWKVRSLWEVRRQIDAELGDLMAWDRARWKQHWSSPPMTTSRLPVNLQEMIFDFCQVWHDVVDETLGLPRRDPNPTNPLFRFVDYCLSIALGDQRPAPKTVLQLISRHLRPAIEAEDEQDRRRKEKRAEFGVDSEEPPVDWENPR</sequence>
<proteinExistence type="predicted"/>
<dbReference type="RefSeq" id="WP_337107550.1">
    <property type="nucleotide sequence ID" value="NZ_JAPYKS010000013.1"/>
</dbReference>
<evidence type="ECO:0000256" key="1">
    <source>
        <dbReference type="SAM" id="MobiDB-lite"/>
    </source>
</evidence>
<keyword evidence="3" id="KW-1185">Reference proteome</keyword>
<accession>A0ABU8L0U8</accession>
<protein>
    <submittedName>
        <fullName evidence="2">Uncharacterized protein</fullName>
    </submittedName>
</protein>
<organism evidence="2 3">
    <name type="scientific">Mesorhizobium salmacidum</name>
    <dbReference type="NCBI Taxonomy" id="3015171"/>
    <lineage>
        <taxon>Bacteria</taxon>
        <taxon>Pseudomonadati</taxon>
        <taxon>Pseudomonadota</taxon>
        <taxon>Alphaproteobacteria</taxon>
        <taxon>Hyphomicrobiales</taxon>
        <taxon>Phyllobacteriaceae</taxon>
        <taxon>Mesorhizobium</taxon>
    </lineage>
</organism>
<reference evidence="2 3" key="1">
    <citation type="submission" date="2022-12" db="EMBL/GenBank/DDBJ databases">
        <authorList>
            <person name="Muema E."/>
        </authorList>
    </citation>
    <scope>NUCLEOTIDE SEQUENCE [LARGE SCALE GENOMIC DNA]</scope>
    <source>
        <strain evidence="3">1326</strain>
    </source>
</reference>
<evidence type="ECO:0000313" key="2">
    <source>
        <dbReference type="EMBL" id="MEI9410859.1"/>
    </source>
</evidence>
<evidence type="ECO:0000313" key="3">
    <source>
        <dbReference type="Proteomes" id="UP001387293"/>
    </source>
</evidence>
<dbReference type="Proteomes" id="UP001387293">
    <property type="component" value="Unassembled WGS sequence"/>
</dbReference>
<name>A0ABU8L0U8_9HYPH</name>
<feature type="compositionally biased region" description="Basic and acidic residues" evidence="1">
    <location>
        <begin position="232"/>
        <end position="243"/>
    </location>
</feature>
<comment type="caution">
    <text evidence="2">The sequence shown here is derived from an EMBL/GenBank/DDBJ whole genome shotgun (WGS) entry which is preliminary data.</text>
</comment>
<feature type="region of interest" description="Disordered" evidence="1">
    <location>
        <begin position="226"/>
        <end position="258"/>
    </location>
</feature>
<gene>
    <name evidence="2" type="ORF">O7A60_19090</name>
</gene>
<dbReference type="EMBL" id="JAPYKS010000013">
    <property type="protein sequence ID" value="MEI9410859.1"/>
    <property type="molecule type" value="Genomic_DNA"/>
</dbReference>